<protein>
    <submittedName>
        <fullName evidence="1">Uncharacterized protein</fullName>
    </submittedName>
</protein>
<keyword evidence="2" id="KW-1185">Reference proteome</keyword>
<dbReference type="VEuPathDB" id="TrichDB:TVAG_153310"/>
<dbReference type="AlphaFoldDB" id="A2FYY5"/>
<sequence length="628" mass="72912">MYLNQEFIGNAFKKPVSNDLFLNLTNYSTSRHLNPTHHSKISEIVANHSIIQSKNPEFRYFNSIVNTDKHLNREHFYFELTRLLNVDPDFQRHEKNILLIGSHTSVGNSIKTLLKEQNILFAELKSIHEIQFTNETLQLILDRINIEGIIFCYDPLTTKSTRVNDFLNDIDKKRILPIIEYIKQKKLKTLFVSPMNYNFDLDLQINASVIYYPSIIDSKTSTDTSNVLYQAKINDKYTNYCNFDGKISSVTADEVAKYSLKKYFDFKPGSVIIKPNSEISIENALKEINISINENFNCQTLEDKHMFDGIDKISIENNSVSDVIHKEFDNFKKINSNKKYISFISVAPLSNISKFQDNLEAFDHLASLYQNLDFEIIYVGHTGISNGMNFTIPERLKNKVKMITIEENDCDKLFNITNKKISTHAISMYHIGIRNSLGKFILLFDDVFSMNEHIFELLSRKALNKYVLYSLSATEITGIEKKPKYIFQFFRKLLKQEPLFDLTADSIHITDVISAKTAFLKQPKFSYLLSRELFDAIGGFDLHHYAQNFHELILGKFLQIIPGYLISKWAQPLIAISSIPKVRSVDYFNPEYIISFNSKYEMFSGESESKKEVLEIIRKYDNYHTDEE</sequence>
<evidence type="ECO:0000313" key="2">
    <source>
        <dbReference type="Proteomes" id="UP000001542"/>
    </source>
</evidence>
<name>A2FYY5_TRIV3</name>
<dbReference type="EMBL" id="DS114157">
    <property type="protein sequence ID" value="EAX89886.1"/>
    <property type="molecule type" value="Genomic_DNA"/>
</dbReference>
<organism evidence="1 2">
    <name type="scientific">Trichomonas vaginalis (strain ATCC PRA-98 / G3)</name>
    <dbReference type="NCBI Taxonomy" id="412133"/>
    <lineage>
        <taxon>Eukaryota</taxon>
        <taxon>Metamonada</taxon>
        <taxon>Parabasalia</taxon>
        <taxon>Trichomonadida</taxon>
        <taxon>Trichomonadidae</taxon>
        <taxon>Trichomonas</taxon>
    </lineage>
</organism>
<dbReference type="InParanoid" id="A2FYY5"/>
<accession>A2FYY5</accession>
<reference evidence="1" key="2">
    <citation type="journal article" date="2007" name="Science">
        <title>Draft genome sequence of the sexually transmitted pathogen Trichomonas vaginalis.</title>
        <authorList>
            <person name="Carlton J.M."/>
            <person name="Hirt R.P."/>
            <person name="Silva J.C."/>
            <person name="Delcher A.L."/>
            <person name="Schatz M."/>
            <person name="Zhao Q."/>
            <person name="Wortman J.R."/>
            <person name="Bidwell S.L."/>
            <person name="Alsmark U.C.M."/>
            <person name="Besteiro S."/>
            <person name="Sicheritz-Ponten T."/>
            <person name="Noel C.J."/>
            <person name="Dacks J.B."/>
            <person name="Foster P.G."/>
            <person name="Simillion C."/>
            <person name="Van de Peer Y."/>
            <person name="Miranda-Saavedra D."/>
            <person name="Barton G.J."/>
            <person name="Westrop G.D."/>
            <person name="Mueller S."/>
            <person name="Dessi D."/>
            <person name="Fiori P.L."/>
            <person name="Ren Q."/>
            <person name="Paulsen I."/>
            <person name="Zhang H."/>
            <person name="Bastida-Corcuera F.D."/>
            <person name="Simoes-Barbosa A."/>
            <person name="Brown M.T."/>
            <person name="Hayes R.D."/>
            <person name="Mukherjee M."/>
            <person name="Okumura C.Y."/>
            <person name="Schneider R."/>
            <person name="Smith A.J."/>
            <person name="Vanacova S."/>
            <person name="Villalvazo M."/>
            <person name="Haas B.J."/>
            <person name="Pertea M."/>
            <person name="Feldblyum T.V."/>
            <person name="Utterback T.R."/>
            <person name="Shu C.L."/>
            <person name="Osoegawa K."/>
            <person name="de Jong P.J."/>
            <person name="Hrdy I."/>
            <person name="Horvathova L."/>
            <person name="Zubacova Z."/>
            <person name="Dolezal P."/>
            <person name="Malik S.B."/>
            <person name="Logsdon J.M. Jr."/>
            <person name="Henze K."/>
            <person name="Gupta A."/>
            <person name="Wang C.C."/>
            <person name="Dunne R.L."/>
            <person name="Upcroft J.A."/>
            <person name="Upcroft P."/>
            <person name="White O."/>
            <person name="Salzberg S.L."/>
            <person name="Tang P."/>
            <person name="Chiu C.-H."/>
            <person name="Lee Y.-S."/>
            <person name="Embley T.M."/>
            <person name="Coombs G.H."/>
            <person name="Mottram J.C."/>
            <person name="Tachezy J."/>
            <person name="Fraser-Liggett C.M."/>
            <person name="Johnson P.J."/>
        </authorList>
    </citation>
    <scope>NUCLEOTIDE SEQUENCE [LARGE SCALE GENOMIC DNA]</scope>
    <source>
        <strain evidence="1">G3</strain>
    </source>
</reference>
<dbReference type="VEuPathDB" id="TrichDB:TVAGG3_0521190"/>
<dbReference type="KEGG" id="tva:4747562"/>
<evidence type="ECO:0000313" key="1">
    <source>
        <dbReference type="EMBL" id="EAX89886.1"/>
    </source>
</evidence>
<proteinExistence type="predicted"/>
<dbReference type="SMR" id="A2FYY5"/>
<dbReference type="Proteomes" id="UP000001542">
    <property type="component" value="Unassembled WGS sequence"/>
</dbReference>
<dbReference type="RefSeq" id="XP_001302816.1">
    <property type="nucleotide sequence ID" value="XM_001302815.1"/>
</dbReference>
<reference evidence="1" key="1">
    <citation type="submission" date="2006-10" db="EMBL/GenBank/DDBJ databases">
        <authorList>
            <person name="Amadeo P."/>
            <person name="Zhao Q."/>
            <person name="Wortman J."/>
            <person name="Fraser-Liggett C."/>
            <person name="Carlton J."/>
        </authorList>
    </citation>
    <scope>NUCLEOTIDE SEQUENCE</scope>
    <source>
        <strain evidence="1">G3</strain>
    </source>
</reference>
<gene>
    <name evidence="1" type="ORF">TVAG_153310</name>
</gene>